<sequence length="137" mass="15801">MSLASSHVDVDALQERLTKEQKKNEHLTEVMNESEAHVMRLTEQAKILKDEIRRLERNVERAEETQNLEYLKNILLKFLCLKVGDERNQLIPVLTKMLKLSPEEKHTLTQIAQGDGTGEVPQPQGWGSYLHRWSGLT</sequence>
<feature type="domain" description="GRIP" evidence="7">
    <location>
        <begin position="61"/>
        <end position="111"/>
    </location>
</feature>
<dbReference type="Proteomes" id="UP000828390">
    <property type="component" value="Unassembled WGS sequence"/>
</dbReference>
<dbReference type="PANTHER" id="PTHR23157:SF25">
    <property type="entry name" value="GRIP AND COILED-COIL DOMAIN-CONTAINING PROTEIN 1"/>
    <property type="match status" value="1"/>
</dbReference>
<feature type="coiled-coil region" evidence="6">
    <location>
        <begin position="10"/>
        <end position="72"/>
    </location>
</feature>
<keyword evidence="5" id="KW-0472">Membrane</keyword>
<evidence type="ECO:0000256" key="4">
    <source>
        <dbReference type="ARBA" id="ARBA00023054"/>
    </source>
</evidence>
<evidence type="ECO:0000256" key="1">
    <source>
        <dbReference type="ARBA" id="ARBA00004184"/>
    </source>
</evidence>
<dbReference type="PROSITE" id="PS50913">
    <property type="entry name" value="GRIP"/>
    <property type="match status" value="1"/>
</dbReference>
<dbReference type="PANTHER" id="PTHR23157">
    <property type="entry name" value="GRIP AND COILED-COIL DOMAIN-CONTAINING PROTEIN 1"/>
    <property type="match status" value="1"/>
</dbReference>
<keyword evidence="4 6" id="KW-0175">Coiled coil</keyword>
<comment type="caution">
    <text evidence="8">The sequence shown here is derived from an EMBL/GenBank/DDBJ whole genome shotgun (WGS) entry which is preliminary data.</text>
</comment>
<keyword evidence="3" id="KW-0963">Cytoplasm</keyword>
<reference evidence="8" key="1">
    <citation type="journal article" date="2019" name="bioRxiv">
        <title>The Genome of the Zebra Mussel, Dreissena polymorpha: A Resource for Invasive Species Research.</title>
        <authorList>
            <person name="McCartney M.A."/>
            <person name="Auch B."/>
            <person name="Kono T."/>
            <person name="Mallez S."/>
            <person name="Zhang Y."/>
            <person name="Obille A."/>
            <person name="Becker A."/>
            <person name="Abrahante J.E."/>
            <person name="Garbe J."/>
            <person name="Badalamenti J.P."/>
            <person name="Herman A."/>
            <person name="Mangelson H."/>
            <person name="Liachko I."/>
            <person name="Sullivan S."/>
            <person name="Sone E.D."/>
            <person name="Koren S."/>
            <person name="Silverstein K.A.T."/>
            <person name="Beckman K.B."/>
            <person name="Gohl D.M."/>
        </authorList>
    </citation>
    <scope>NUCLEOTIDE SEQUENCE</scope>
    <source>
        <strain evidence="8">Duluth1</strain>
        <tissue evidence="8">Whole animal</tissue>
    </source>
</reference>
<evidence type="ECO:0000256" key="6">
    <source>
        <dbReference type="SAM" id="Coils"/>
    </source>
</evidence>
<evidence type="ECO:0000256" key="2">
    <source>
        <dbReference type="ARBA" id="ARBA00004496"/>
    </source>
</evidence>
<protein>
    <recommendedName>
        <fullName evidence="7">GRIP domain-containing protein</fullName>
    </recommendedName>
</protein>
<proteinExistence type="predicted"/>
<evidence type="ECO:0000259" key="7">
    <source>
        <dbReference type="PROSITE" id="PS50913"/>
    </source>
</evidence>
<dbReference type="Pfam" id="PF01465">
    <property type="entry name" value="GRIP"/>
    <property type="match status" value="1"/>
</dbReference>
<keyword evidence="9" id="KW-1185">Reference proteome</keyword>
<dbReference type="AlphaFoldDB" id="A0A9D4JCN8"/>
<dbReference type="GO" id="GO:0005794">
    <property type="term" value="C:Golgi apparatus"/>
    <property type="evidence" value="ECO:0007669"/>
    <property type="project" value="TreeGrafter"/>
</dbReference>
<reference evidence="8" key="2">
    <citation type="submission" date="2020-11" db="EMBL/GenBank/DDBJ databases">
        <authorList>
            <person name="McCartney M.A."/>
            <person name="Auch B."/>
            <person name="Kono T."/>
            <person name="Mallez S."/>
            <person name="Becker A."/>
            <person name="Gohl D.M."/>
            <person name="Silverstein K.A.T."/>
            <person name="Koren S."/>
            <person name="Bechman K.B."/>
            <person name="Herman A."/>
            <person name="Abrahante J.E."/>
            <person name="Garbe J."/>
        </authorList>
    </citation>
    <scope>NUCLEOTIDE SEQUENCE</scope>
    <source>
        <strain evidence="8">Duluth1</strain>
        <tissue evidence="8">Whole animal</tissue>
    </source>
</reference>
<evidence type="ECO:0000256" key="5">
    <source>
        <dbReference type="ARBA" id="ARBA00023136"/>
    </source>
</evidence>
<name>A0A9D4JCN8_DREPO</name>
<dbReference type="Gene3D" id="1.10.220.60">
    <property type="entry name" value="GRIP domain"/>
    <property type="match status" value="1"/>
</dbReference>
<organism evidence="8 9">
    <name type="scientific">Dreissena polymorpha</name>
    <name type="common">Zebra mussel</name>
    <name type="synonym">Mytilus polymorpha</name>
    <dbReference type="NCBI Taxonomy" id="45954"/>
    <lineage>
        <taxon>Eukaryota</taxon>
        <taxon>Metazoa</taxon>
        <taxon>Spiralia</taxon>
        <taxon>Lophotrochozoa</taxon>
        <taxon>Mollusca</taxon>
        <taxon>Bivalvia</taxon>
        <taxon>Autobranchia</taxon>
        <taxon>Heteroconchia</taxon>
        <taxon>Euheterodonta</taxon>
        <taxon>Imparidentia</taxon>
        <taxon>Neoheterodontei</taxon>
        <taxon>Myida</taxon>
        <taxon>Dreissenoidea</taxon>
        <taxon>Dreissenidae</taxon>
        <taxon>Dreissena</taxon>
    </lineage>
</organism>
<evidence type="ECO:0000313" key="9">
    <source>
        <dbReference type="Proteomes" id="UP000828390"/>
    </source>
</evidence>
<accession>A0A9D4JCN8</accession>
<comment type="subcellular location">
    <subcellularLocation>
        <location evidence="2">Cytoplasm</location>
    </subcellularLocation>
    <subcellularLocation>
        <location evidence="1">Endomembrane system</location>
        <topology evidence="1">Peripheral membrane protein</topology>
    </subcellularLocation>
</comment>
<dbReference type="Pfam" id="PF16704">
    <property type="entry name" value="Rab_bind"/>
    <property type="match status" value="1"/>
</dbReference>
<dbReference type="SMART" id="SM00755">
    <property type="entry name" value="Grip"/>
    <property type="match status" value="1"/>
</dbReference>
<dbReference type="EMBL" id="JAIWYP010000006">
    <property type="protein sequence ID" value="KAH3804859.1"/>
    <property type="molecule type" value="Genomic_DNA"/>
</dbReference>
<gene>
    <name evidence="8" type="ORF">DPMN_133151</name>
</gene>
<dbReference type="InterPro" id="IPR032023">
    <property type="entry name" value="GCC2_Rab_bind"/>
</dbReference>
<evidence type="ECO:0000313" key="8">
    <source>
        <dbReference type="EMBL" id="KAH3804859.1"/>
    </source>
</evidence>
<dbReference type="InterPro" id="IPR000237">
    <property type="entry name" value="GRIP_dom"/>
</dbReference>
<dbReference type="InterPro" id="IPR051952">
    <property type="entry name" value="Golgi-autophagy_related"/>
</dbReference>
<evidence type="ECO:0000256" key="3">
    <source>
        <dbReference type="ARBA" id="ARBA00022490"/>
    </source>
</evidence>